<sequence>MTLNPDAIADKGYESDTGERDNPSCTHFLNNQPVQKVIVVPRSRKVLNRTGRAICRIVCSHGWTQDAVAGIFGVSSTSVSRAVENIKYIPRDNVSEDYERVDPEFRIHFPPIQGPSVPRAKAIDIFSASGSDDDDELEVEYRTAGHPRAAKALWYSRLENLNESDVEGESSQPTPRKRGRFGENAQAAASISASGPAAKIPRYGSDVSPSLNSATQQAAKALYLSRLAEFNESDSEGESPSSQPTPPPKRGRFVENAEAAASISASGPAAKIPRHRSDVSTSQSSVSNSQSQSHKPGLATLFAQRKPSNSSLMNLPLMMNVSAARMGALSDAPDNCSPETKPQLKHTRRSSPTTTAPRNGVRRLGLPQPALYKPAAEVSPPPTPKLATFLRGSDLSAHADLLETQGFSVQRLHILSHWDLKEIQDALPRLLIGTKNGYNGMNAYEVISLEIMIRRLKTAPEAQGVSIRRLPLLPTADAAGSTTTLRGFLLNVMGLNLAAHYALLEAQGFSMERLSKLATWELEDMQELLQRTLLQVGRGGGGGGGGGAPLMDTRLGMKALEVLALEFAIRTAGH</sequence>
<feature type="compositionally biased region" description="Low complexity" evidence="1">
    <location>
        <begin position="257"/>
        <end position="270"/>
    </location>
</feature>
<organism evidence="2 3">
    <name type="scientific">Mycena pura</name>
    <dbReference type="NCBI Taxonomy" id="153505"/>
    <lineage>
        <taxon>Eukaryota</taxon>
        <taxon>Fungi</taxon>
        <taxon>Dikarya</taxon>
        <taxon>Basidiomycota</taxon>
        <taxon>Agaricomycotina</taxon>
        <taxon>Agaricomycetes</taxon>
        <taxon>Agaricomycetidae</taxon>
        <taxon>Agaricales</taxon>
        <taxon>Marasmiineae</taxon>
        <taxon>Mycenaceae</taxon>
        <taxon>Mycena</taxon>
    </lineage>
</organism>
<feature type="region of interest" description="Disordered" evidence="1">
    <location>
        <begin position="329"/>
        <end position="364"/>
    </location>
</feature>
<protein>
    <submittedName>
        <fullName evidence="2">Uncharacterized protein</fullName>
    </submittedName>
</protein>
<dbReference type="Proteomes" id="UP001219525">
    <property type="component" value="Unassembled WGS sequence"/>
</dbReference>
<evidence type="ECO:0000256" key="1">
    <source>
        <dbReference type="SAM" id="MobiDB-lite"/>
    </source>
</evidence>
<gene>
    <name evidence="2" type="ORF">GGX14DRAFT_609935</name>
</gene>
<feature type="region of interest" description="Disordered" evidence="1">
    <location>
        <begin position="163"/>
        <end position="198"/>
    </location>
</feature>
<reference evidence="2" key="1">
    <citation type="submission" date="2023-03" db="EMBL/GenBank/DDBJ databases">
        <title>Massive genome expansion in bonnet fungi (Mycena s.s.) driven by repeated elements and novel gene families across ecological guilds.</title>
        <authorList>
            <consortium name="Lawrence Berkeley National Laboratory"/>
            <person name="Harder C.B."/>
            <person name="Miyauchi S."/>
            <person name="Viragh M."/>
            <person name="Kuo A."/>
            <person name="Thoen E."/>
            <person name="Andreopoulos B."/>
            <person name="Lu D."/>
            <person name="Skrede I."/>
            <person name="Drula E."/>
            <person name="Henrissat B."/>
            <person name="Morin E."/>
            <person name="Kohler A."/>
            <person name="Barry K."/>
            <person name="LaButti K."/>
            <person name="Morin E."/>
            <person name="Salamov A."/>
            <person name="Lipzen A."/>
            <person name="Mereny Z."/>
            <person name="Hegedus B."/>
            <person name="Baldrian P."/>
            <person name="Stursova M."/>
            <person name="Weitz H."/>
            <person name="Taylor A."/>
            <person name="Grigoriev I.V."/>
            <person name="Nagy L.G."/>
            <person name="Martin F."/>
            <person name="Kauserud H."/>
        </authorList>
    </citation>
    <scope>NUCLEOTIDE SEQUENCE</scope>
    <source>
        <strain evidence="2">9144</strain>
    </source>
</reference>
<proteinExistence type="predicted"/>
<feature type="compositionally biased region" description="Low complexity" evidence="1">
    <location>
        <begin position="185"/>
        <end position="198"/>
    </location>
</feature>
<name>A0AAD6VJL9_9AGAR</name>
<dbReference type="EMBL" id="JARJCW010000018">
    <property type="protein sequence ID" value="KAJ7214984.1"/>
    <property type="molecule type" value="Genomic_DNA"/>
</dbReference>
<feature type="region of interest" description="Disordered" evidence="1">
    <location>
        <begin position="1"/>
        <end position="27"/>
    </location>
</feature>
<keyword evidence="3" id="KW-1185">Reference proteome</keyword>
<feature type="compositionally biased region" description="Basic and acidic residues" evidence="1">
    <location>
        <begin position="8"/>
        <end position="22"/>
    </location>
</feature>
<evidence type="ECO:0000313" key="3">
    <source>
        <dbReference type="Proteomes" id="UP001219525"/>
    </source>
</evidence>
<comment type="caution">
    <text evidence="2">The sequence shown here is derived from an EMBL/GenBank/DDBJ whole genome shotgun (WGS) entry which is preliminary data.</text>
</comment>
<accession>A0AAD6VJL9</accession>
<feature type="region of interest" description="Disordered" evidence="1">
    <location>
        <begin position="230"/>
        <end position="295"/>
    </location>
</feature>
<evidence type="ECO:0000313" key="2">
    <source>
        <dbReference type="EMBL" id="KAJ7214984.1"/>
    </source>
</evidence>
<feature type="compositionally biased region" description="Low complexity" evidence="1">
    <location>
        <begin position="279"/>
        <end position="293"/>
    </location>
</feature>
<dbReference type="AlphaFoldDB" id="A0AAD6VJL9"/>